<feature type="non-terminal residue" evidence="2">
    <location>
        <position position="46"/>
    </location>
</feature>
<proteinExistence type="predicted"/>
<organism evidence="2">
    <name type="scientific">uncultured Rubrobacteraceae bacterium</name>
    <dbReference type="NCBI Taxonomy" id="349277"/>
    <lineage>
        <taxon>Bacteria</taxon>
        <taxon>Bacillati</taxon>
        <taxon>Actinomycetota</taxon>
        <taxon>Rubrobacteria</taxon>
        <taxon>Rubrobacterales</taxon>
        <taxon>Rubrobacteraceae</taxon>
        <taxon>environmental samples</taxon>
    </lineage>
</organism>
<feature type="non-terminal residue" evidence="2">
    <location>
        <position position="1"/>
    </location>
</feature>
<sequence length="46" mass="4676">GSGDTVSTGAADALCTKLRSFAPKGPQRMRKGPSTGCAGGRARHFL</sequence>
<dbReference type="AlphaFoldDB" id="A0A6J4RMC7"/>
<evidence type="ECO:0000256" key="1">
    <source>
        <dbReference type="SAM" id="MobiDB-lite"/>
    </source>
</evidence>
<name>A0A6J4RMC7_9ACTN</name>
<feature type="region of interest" description="Disordered" evidence="1">
    <location>
        <begin position="22"/>
        <end position="46"/>
    </location>
</feature>
<gene>
    <name evidence="2" type="ORF">AVDCRST_MAG05-1019</name>
</gene>
<accession>A0A6J4RMC7</accession>
<evidence type="ECO:0000313" key="2">
    <source>
        <dbReference type="EMBL" id="CAA9477096.1"/>
    </source>
</evidence>
<dbReference type="EMBL" id="CADCVM010000114">
    <property type="protein sequence ID" value="CAA9477096.1"/>
    <property type="molecule type" value="Genomic_DNA"/>
</dbReference>
<protein>
    <submittedName>
        <fullName evidence="2">Uncharacterized protein</fullName>
    </submittedName>
</protein>
<reference evidence="2" key="1">
    <citation type="submission" date="2020-02" db="EMBL/GenBank/DDBJ databases">
        <authorList>
            <person name="Meier V. D."/>
        </authorList>
    </citation>
    <scope>NUCLEOTIDE SEQUENCE</scope>
    <source>
        <strain evidence="2">AVDCRST_MAG05</strain>
    </source>
</reference>